<dbReference type="Gene3D" id="2.40.128.680">
    <property type="match status" value="1"/>
</dbReference>
<dbReference type="CDD" id="cd09271">
    <property type="entry name" value="RNase_H2-C"/>
    <property type="match status" value="1"/>
</dbReference>
<dbReference type="GO" id="GO:0006401">
    <property type="term" value="P:RNA catabolic process"/>
    <property type="evidence" value="ECO:0007669"/>
    <property type="project" value="InterPro"/>
</dbReference>
<dbReference type="Pfam" id="PF08615">
    <property type="entry name" value="RNase_H2_suC"/>
    <property type="match status" value="1"/>
</dbReference>
<comment type="caution">
    <text evidence="1">The sequence shown here is derived from an EMBL/GenBank/DDBJ whole genome shotgun (WGS) entry which is preliminary data.</text>
</comment>
<dbReference type="PANTHER" id="PTHR47204:SF1">
    <property type="entry name" value="RIBONUCLEASE H2 SUBUNIT C"/>
    <property type="match status" value="1"/>
</dbReference>
<accession>A0AAV4R041</accession>
<evidence type="ECO:0000313" key="1">
    <source>
        <dbReference type="EMBL" id="GIY15638.1"/>
    </source>
</evidence>
<name>A0AAV4R041_CAEEX</name>
<dbReference type="AlphaFoldDB" id="A0AAV4R041"/>
<protein>
    <submittedName>
        <fullName evidence="1">Uncharacterized protein</fullName>
    </submittedName>
</protein>
<dbReference type="EMBL" id="BPLR01007255">
    <property type="protein sequence ID" value="GIY15638.1"/>
    <property type="molecule type" value="Genomic_DNA"/>
</dbReference>
<reference evidence="1 2" key="1">
    <citation type="submission" date="2021-06" db="EMBL/GenBank/DDBJ databases">
        <title>Caerostris extrusa draft genome.</title>
        <authorList>
            <person name="Kono N."/>
            <person name="Arakawa K."/>
        </authorList>
    </citation>
    <scope>NUCLEOTIDE SEQUENCE [LARGE SCALE GENOMIC DNA]</scope>
</reference>
<dbReference type="GO" id="GO:0032299">
    <property type="term" value="C:ribonuclease H2 complex"/>
    <property type="evidence" value="ECO:0007669"/>
    <property type="project" value="InterPro"/>
</dbReference>
<proteinExistence type="predicted"/>
<keyword evidence="2" id="KW-1185">Reference proteome</keyword>
<gene>
    <name evidence="1" type="primary">AVEN_124549_1</name>
    <name evidence="1" type="ORF">CEXT_756071</name>
</gene>
<organism evidence="1 2">
    <name type="scientific">Caerostris extrusa</name>
    <name type="common">Bark spider</name>
    <name type="synonym">Caerostris bankana</name>
    <dbReference type="NCBI Taxonomy" id="172846"/>
    <lineage>
        <taxon>Eukaryota</taxon>
        <taxon>Metazoa</taxon>
        <taxon>Ecdysozoa</taxon>
        <taxon>Arthropoda</taxon>
        <taxon>Chelicerata</taxon>
        <taxon>Arachnida</taxon>
        <taxon>Araneae</taxon>
        <taxon>Araneomorphae</taxon>
        <taxon>Entelegynae</taxon>
        <taxon>Araneoidea</taxon>
        <taxon>Araneidae</taxon>
        <taxon>Caerostris</taxon>
    </lineage>
</organism>
<dbReference type="PANTHER" id="PTHR47204">
    <property type="entry name" value="OS02G0168900 PROTEIN"/>
    <property type="match status" value="1"/>
</dbReference>
<sequence length="151" mass="17275">MNSLCLNIPSDKIKENPTCHLVPCKINYNGSTNVSDYFTPYIREEENHLTCSLRGHPLKGQKIKIPKSYIGVVLKDNEKMSLSDSNKDFKKVATFKEFTAWNWDVLPTSEDKLVKAFQWIDIASALHKPVSKCTDSKKEKSQVKRKLNDVD</sequence>
<dbReference type="Proteomes" id="UP001054945">
    <property type="component" value="Unassembled WGS sequence"/>
</dbReference>
<dbReference type="InterPro" id="IPR013924">
    <property type="entry name" value="RNase_H2_suC"/>
</dbReference>
<evidence type="ECO:0000313" key="2">
    <source>
        <dbReference type="Proteomes" id="UP001054945"/>
    </source>
</evidence>